<accession>A0AAE8LWW0</accession>
<dbReference type="FunFam" id="1.20.1560.10:FF:000011">
    <property type="entry name" value="Multidrug ABC transporter ATP-binding protein"/>
    <property type="match status" value="1"/>
</dbReference>
<comment type="caution">
    <text evidence="12">The sequence shown here is derived from an EMBL/GenBank/DDBJ whole genome shotgun (WGS) entry which is preliminary data.</text>
</comment>
<feature type="transmembrane region" description="Helical" evidence="9">
    <location>
        <begin position="21"/>
        <end position="41"/>
    </location>
</feature>
<keyword evidence="3" id="KW-1003">Cell membrane</keyword>
<evidence type="ECO:0000313" key="13">
    <source>
        <dbReference type="Proteomes" id="UP000239650"/>
    </source>
</evidence>
<evidence type="ECO:0000256" key="9">
    <source>
        <dbReference type="SAM" id="Phobius"/>
    </source>
</evidence>
<dbReference type="SUPFAM" id="SSF90123">
    <property type="entry name" value="ABC transporter transmembrane region"/>
    <property type="match status" value="1"/>
</dbReference>
<dbReference type="PROSITE" id="PS00211">
    <property type="entry name" value="ABC_TRANSPORTER_1"/>
    <property type="match status" value="1"/>
</dbReference>
<dbReference type="GO" id="GO:0016887">
    <property type="term" value="F:ATP hydrolysis activity"/>
    <property type="evidence" value="ECO:0007669"/>
    <property type="project" value="InterPro"/>
</dbReference>
<dbReference type="SUPFAM" id="SSF52540">
    <property type="entry name" value="P-loop containing nucleoside triphosphate hydrolases"/>
    <property type="match status" value="1"/>
</dbReference>
<dbReference type="GO" id="GO:0015421">
    <property type="term" value="F:ABC-type oligopeptide transporter activity"/>
    <property type="evidence" value="ECO:0007669"/>
    <property type="project" value="TreeGrafter"/>
</dbReference>
<dbReference type="InterPro" id="IPR039421">
    <property type="entry name" value="Type_1_exporter"/>
</dbReference>
<keyword evidence="4 9" id="KW-0812">Transmembrane</keyword>
<evidence type="ECO:0000259" key="11">
    <source>
        <dbReference type="PROSITE" id="PS50929"/>
    </source>
</evidence>
<keyword evidence="5" id="KW-0547">Nucleotide-binding</keyword>
<dbReference type="PROSITE" id="PS50893">
    <property type="entry name" value="ABC_TRANSPORTER_2"/>
    <property type="match status" value="1"/>
</dbReference>
<dbReference type="Proteomes" id="UP000239650">
    <property type="component" value="Unassembled WGS sequence"/>
</dbReference>
<reference evidence="12 13" key="1">
    <citation type="submission" date="2018-02" db="EMBL/GenBank/DDBJ databases">
        <authorList>
            <person name="Rodrigo-Torres L."/>
            <person name="Arahal R. D."/>
            <person name="Lucena T."/>
        </authorList>
    </citation>
    <scope>NUCLEOTIDE SEQUENCE [LARGE SCALE GENOMIC DNA]</scope>
    <source>
        <strain evidence="12 13">CECT 9267</strain>
    </source>
</reference>
<evidence type="ECO:0000256" key="1">
    <source>
        <dbReference type="ARBA" id="ARBA00004651"/>
    </source>
</evidence>
<keyword evidence="7 9" id="KW-1133">Transmembrane helix</keyword>
<dbReference type="PANTHER" id="PTHR43394:SF1">
    <property type="entry name" value="ATP-BINDING CASSETTE SUB-FAMILY B MEMBER 10, MITOCHONDRIAL"/>
    <property type="match status" value="1"/>
</dbReference>
<evidence type="ECO:0000256" key="7">
    <source>
        <dbReference type="ARBA" id="ARBA00022989"/>
    </source>
</evidence>
<evidence type="ECO:0000256" key="2">
    <source>
        <dbReference type="ARBA" id="ARBA00022448"/>
    </source>
</evidence>
<keyword evidence="8 9" id="KW-0472">Membrane</keyword>
<dbReference type="SMART" id="SM00382">
    <property type="entry name" value="AAA"/>
    <property type="match status" value="1"/>
</dbReference>
<dbReference type="GO" id="GO:0005886">
    <property type="term" value="C:plasma membrane"/>
    <property type="evidence" value="ECO:0007669"/>
    <property type="project" value="UniProtKB-SubCell"/>
</dbReference>
<dbReference type="InterPro" id="IPR036640">
    <property type="entry name" value="ABC1_TM_sf"/>
</dbReference>
<dbReference type="Pfam" id="PF00005">
    <property type="entry name" value="ABC_tran"/>
    <property type="match status" value="1"/>
</dbReference>
<dbReference type="RefSeq" id="WP_061826978.1">
    <property type="nucleotide sequence ID" value="NZ_CAKMCP010000001.1"/>
</dbReference>
<dbReference type="FunFam" id="3.40.50.300:FF:000287">
    <property type="entry name" value="Multidrug ABC transporter ATP-binding protein"/>
    <property type="match status" value="1"/>
</dbReference>
<dbReference type="InterPro" id="IPR017871">
    <property type="entry name" value="ABC_transporter-like_CS"/>
</dbReference>
<feature type="domain" description="ABC transmembrane type-1" evidence="11">
    <location>
        <begin position="24"/>
        <end position="310"/>
    </location>
</feature>
<dbReference type="AlphaFoldDB" id="A0AAE8LWW0"/>
<evidence type="ECO:0000259" key="10">
    <source>
        <dbReference type="PROSITE" id="PS50893"/>
    </source>
</evidence>
<evidence type="ECO:0000256" key="6">
    <source>
        <dbReference type="ARBA" id="ARBA00022840"/>
    </source>
</evidence>
<evidence type="ECO:0000313" key="12">
    <source>
        <dbReference type="EMBL" id="SPE22737.1"/>
    </source>
</evidence>
<dbReference type="InterPro" id="IPR011527">
    <property type="entry name" value="ABC1_TM_dom"/>
</dbReference>
<dbReference type="EMBL" id="OKRC01000009">
    <property type="protein sequence ID" value="SPE22737.1"/>
    <property type="molecule type" value="Genomic_DNA"/>
</dbReference>
<comment type="subcellular location">
    <subcellularLocation>
        <location evidence="1">Cell membrane</location>
        <topology evidence="1">Multi-pass membrane protein</topology>
    </subcellularLocation>
</comment>
<dbReference type="Gene3D" id="1.20.1560.10">
    <property type="entry name" value="ABC transporter type 1, transmembrane domain"/>
    <property type="match status" value="1"/>
</dbReference>
<protein>
    <submittedName>
        <fullName evidence="12">ABC transporter ATP-binding protein</fullName>
    </submittedName>
</protein>
<feature type="transmembrane region" description="Helical" evidence="9">
    <location>
        <begin position="61"/>
        <end position="88"/>
    </location>
</feature>
<feature type="domain" description="ABC transporter" evidence="10">
    <location>
        <begin position="344"/>
        <end position="578"/>
    </location>
</feature>
<evidence type="ECO:0000256" key="4">
    <source>
        <dbReference type="ARBA" id="ARBA00022692"/>
    </source>
</evidence>
<feature type="transmembrane region" description="Helical" evidence="9">
    <location>
        <begin position="143"/>
        <end position="161"/>
    </location>
</feature>
<evidence type="ECO:0000256" key="3">
    <source>
        <dbReference type="ARBA" id="ARBA00022475"/>
    </source>
</evidence>
<dbReference type="InterPro" id="IPR003593">
    <property type="entry name" value="AAA+_ATPase"/>
</dbReference>
<dbReference type="CDD" id="cd18547">
    <property type="entry name" value="ABC_6TM_Tm288_like"/>
    <property type="match status" value="1"/>
</dbReference>
<dbReference type="Pfam" id="PF00664">
    <property type="entry name" value="ABC_membrane"/>
    <property type="match status" value="1"/>
</dbReference>
<dbReference type="GO" id="GO:0005524">
    <property type="term" value="F:ATP binding"/>
    <property type="evidence" value="ECO:0007669"/>
    <property type="project" value="UniProtKB-KW"/>
</dbReference>
<dbReference type="InterPro" id="IPR003439">
    <property type="entry name" value="ABC_transporter-like_ATP-bd"/>
</dbReference>
<gene>
    <name evidence="12" type="ORF">LAS9267_01762</name>
</gene>
<dbReference type="CDD" id="cd03254">
    <property type="entry name" value="ABCC_Glucan_exporter_like"/>
    <property type="match status" value="1"/>
</dbReference>
<keyword evidence="6 12" id="KW-0067">ATP-binding</keyword>
<organism evidence="12 13">
    <name type="scientific">Latilactobacillus sakei</name>
    <name type="common">Lactobacillus sakei</name>
    <dbReference type="NCBI Taxonomy" id="1599"/>
    <lineage>
        <taxon>Bacteria</taxon>
        <taxon>Bacillati</taxon>
        <taxon>Bacillota</taxon>
        <taxon>Bacilli</taxon>
        <taxon>Lactobacillales</taxon>
        <taxon>Lactobacillaceae</taxon>
        <taxon>Latilactobacillus</taxon>
    </lineage>
</organism>
<evidence type="ECO:0000256" key="8">
    <source>
        <dbReference type="ARBA" id="ARBA00023136"/>
    </source>
</evidence>
<proteinExistence type="predicted"/>
<name>A0AAE8LWW0_LATSK</name>
<keyword evidence="2" id="KW-0813">Transport</keyword>
<dbReference type="PANTHER" id="PTHR43394">
    <property type="entry name" value="ATP-DEPENDENT PERMEASE MDL1, MITOCHONDRIAL"/>
    <property type="match status" value="1"/>
</dbReference>
<evidence type="ECO:0000256" key="5">
    <source>
        <dbReference type="ARBA" id="ARBA00022741"/>
    </source>
</evidence>
<sequence>MKNIKVLKRLMRYIGPYKITFWSAITATVISVLANALWPFIMGLAVTEISQNLAQHVAVNFSYITKVIAMILSFALLYQTMMFLGSFLMTRAVQHAMRDLRRDINLQMNALPVRFFDSQQQGNILSRVTNDVDAITNALQQSLIQVVTSILGIIMAVIMMLTINLWMALLSLIMIPASLLISKAIIKKSQVYFQGQQNTLGEMNGYVQENYGGFSVLKLYGQEDRAVDEFAAITDRLTEFGFKAAFISGIMMPLVGLTTNLTYAGMATLGGYYVLHGVITVGNLQAFIQYIWQINQPISQITQLSGVMQAAAAATQRVFEILDEPIEPTDQETAELPADVQGKVEFKDVSFSYDPAKPLIRDLSFTANPGDKIAIVGPTGAGKTTMINLLMRFYDVSSGQILIDGVDTRQLSKQTVRSLFGMVLQDAWLYHTTITENIRFGKLDATEYEVVDAAKTANVDHFIHTLPNGYQMTIDEEADNVSLGQKQLLTIARAVIANPKILILDEATSSVDTRLESLLQKAMEKVMQGRTSFVIAHRLSTIRDANLILVMDHGQIVEKGTHDDLLAANGVYAKLYNSQFAETKLNA</sequence>
<dbReference type="Gene3D" id="3.40.50.300">
    <property type="entry name" value="P-loop containing nucleotide triphosphate hydrolases"/>
    <property type="match status" value="1"/>
</dbReference>
<dbReference type="PROSITE" id="PS50929">
    <property type="entry name" value="ABC_TM1F"/>
    <property type="match status" value="1"/>
</dbReference>
<dbReference type="InterPro" id="IPR027417">
    <property type="entry name" value="P-loop_NTPase"/>
</dbReference>